<evidence type="ECO:0000256" key="2">
    <source>
        <dbReference type="ARBA" id="ARBA00023002"/>
    </source>
</evidence>
<sequence>MASNADRNLFVKGIAFTKKNYRDLYPAIRPTRPEHSQAGNVVVITGASRGLGQLGFAASFAHANAKAVVLLARSNDGLVDTERIIKAIDPDTQVYSIAVDITEWASVIEAFDKTVARFGVPHVLVNNAGALASLASTAETDVESWWKTQEVNVIGSFLVTKAFLMKTGVTPSAPTTIINLTSGAAMGLVPGMGSYAITKLAVTKFTAYLHAEHPTITSVSLDPEIVATDMGNSIPLTVS</sequence>
<dbReference type="SUPFAM" id="SSF51735">
    <property type="entry name" value="NAD(P)-binding Rossmann-fold domains"/>
    <property type="match status" value="1"/>
</dbReference>
<accession>A0ABR4J461</accession>
<dbReference type="EMBL" id="JBFXLU010000213">
    <property type="protein sequence ID" value="KAL2834769.1"/>
    <property type="molecule type" value="Genomic_DNA"/>
</dbReference>
<dbReference type="InterPro" id="IPR036291">
    <property type="entry name" value="NAD(P)-bd_dom_sf"/>
</dbReference>
<evidence type="ECO:0000313" key="4">
    <source>
        <dbReference type="Proteomes" id="UP001610446"/>
    </source>
</evidence>
<dbReference type="CDD" id="cd05233">
    <property type="entry name" value="SDR_c"/>
    <property type="match status" value="1"/>
</dbReference>
<evidence type="ECO:0000256" key="1">
    <source>
        <dbReference type="ARBA" id="ARBA00006484"/>
    </source>
</evidence>
<proteinExistence type="inferred from homology"/>
<dbReference type="Gene3D" id="3.40.50.720">
    <property type="entry name" value="NAD(P)-binding Rossmann-like Domain"/>
    <property type="match status" value="1"/>
</dbReference>
<protein>
    <recommendedName>
        <fullName evidence="5">NAD(P)-binding protein</fullName>
    </recommendedName>
</protein>
<reference evidence="3 4" key="1">
    <citation type="submission" date="2024-07" db="EMBL/GenBank/DDBJ databases">
        <title>Section-level genome sequencing and comparative genomics of Aspergillus sections Usti and Cavernicolus.</title>
        <authorList>
            <consortium name="Lawrence Berkeley National Laboratory"/>
            <person name="Nybo J.L."/>
            <person name="Vesth T.C."/>
            <person name="Theobald S."/>
            <person name="Frisvad J.C."/>
            <person name="Larsen T.O."/>
            <person name="Kjaerboelling I."/>
            <person name="Rothschild-Mancinelli K."/>
            <person name="Lyhne E.K."/>
            <person name="Kogle M.E."/>
            <person name="Barry K."/>
            <person name="Clum A."/>
            <person name="Na H."/>
            <person name="Ledsgaard L."/>
            <person name="Lin J."/>
            <person name="Lipzen A."/>
            <person name="Kuo A."/>
            <person name="Riley R."/>
            <person name="Mondo S."/>
            <person name="Labutti K."/>
            <person name="Haridas S."/>
            <person name="Pangalinan J."/>
            <person name="Salamov A.A."/>
            <person name="Simmons B.A."/>
            <person name="Magnuson J.K."/>
            <person name="Chen J."/>
            <person name="Drula E."/>
            <person name="Henrissat B."/>
            <person name="Wiebenga A."/>
            <person name="Lubbers R.J."/>
            <person name="Gomes A.C."/>
            <person name="Makela M.R."/>
            <person name="Stajich J."/>
            <person name="Grigoriev I.V."/>
            <person name="Mortensen U.H."/>
            <person name="De Vries R.P."/>
            <person name="Baker S.E."/>
            <person name="Andersen M.R."/>
        </authorList>
    </citation>
    <scope>NUCLEOTIDE SEQUENCE [LARGE SCALE GENOMIC DNA]</scope>
    <source>
        <strain evidence="3 4">CBS 123904</strain>
    </source>
</reference>
<dbReference type="PANTHER" id="PTHR42901:SF1">
    <property type="entry name" value="ALCOHOL DEHYDROGENASE"/>
    <property type="match status" value="1"/>
</dbReference>
<evidence type="ECO:0000313" key="3">
    <source>
        <dbReference type="EMBL" id="KAL2834769.1"/>
    </source>
</evidence>
<name>A0ABR4J461_9EURO</name>
<keyword evidence="2" id="KW-0560">Oxidoreductase</keyword>
<organism evidence="3 4">
    <name type="scientific">Aspergillus pseudoustus</name>
    <dbReference type="NCBI Taxonomy" id="1810923"/>
    <lineage>
        <taxon>Eukaryota</taxon>
        <taxon>Fungi</taxon>
        <taxon>Dikarya</taxon>
        <taxon>Ascomycota</taxon>
        <taxon>Pezizomycotina</taxon>
        <taxon>Eurotiomycetes</taxon>
        <taxon>Eurotiomycetidae</taxon>
        <taxon>Eurotiales</taxon>
        <taxon>Aspergillaceae</taxon>
        <taxon>Aspergillus</taxon>
        <taxon>Aspergillus subgen. Nidulantes</taxon>
    </lineage>
</organism>
<dbReference type="Pfam" id="PF00106">
    <property type="entry name" value="adh_short"/>
    <property type="match status" value="1"/>
</dbReference>
<dbReference type="Proteomes" id="UP001610446">
    <property type="component" value="Unassembled WGS sequence"/>
</dbReference>
<evidence type="ECO:0008006" key="5">
    <source>
        <dbReference type="Google" id="ProtNLM"/>
    </source>
</evidence>
<dbReference type="InterPro" id="IPR002347">
    <property type="entry name" value="SDR_fam"/>
</dbReference>
<dbReference type="PRINTS" id="PR00081">
    <property type="entry name" value="GDHRDH"/>
</dbReference>
<keyword evidence="4" id="KW-1185">Reference proteome</keyword>
<dbReference type="PANTHER" id="PTHR42901">
    <property type="entry name" value="ALCOHOL DEHYDROGENASE"/>
    <property type="match status" value="1"/>
</dbReference>
<comment type="similarity">
    <text evidence="1">Belongs to the short-chain dehydrogenases/reductases (SDR) family.</text>
</comment>
<gene>
    <name evidence="3" type="ORF">BJY01DRAFT_252849</name>
</gene>
<comment type="caution">
    <text evidence="3">The sequence shown here is derived from an EMBL/GenBank/DDBJ whole genome shotgun (WGS) entry which is preliminary data.</text>
</comment>